<dbReference type="InterPro" id="IPR017517">
    <property type="entry name" value="Maleyloyr_isom"/>
</dbReference>
<evidence type="ECO:0008006" key="5">
    <source>
        <dbReference type="Google" id="ProtNLM"/>
    </source>
</evidence>
<dbReference type="InterPro" id="IPR010872">
    <property type="entry name" value="MDMPI_C-term_domain"/>
</dbReference>
<dbReference type="GO" id="GO:0046872">
    <property type="term" value="F:metal ion binding"/>
    <property type="evidence" value="ECO:0007669"/>
    <property type="project" value="InterPro"/>
</dbReference>
<dbReference type="Proteomes" id="UP000230914">
    <property type="component" value="Unassembled WGS sequence"/>
</dbReference>
<dbReference type="EMBL" id="PDSL01000045">
    <property type="protein sequence ID" value="PIE32616.1"/>
    <property type="molecule type" value="Genomic_DNA"/>
</dbReference>
<evidence type="ECO:0000313" key="4">
    <source>
        <dbReference type="Proteomes" id="UP000230914"/>
    </source>
</evidence>
<evidence type="ECO:0000259" key="1">
    <source>
        <dbReference type="Pfam" id="PF07398"/>
    </source>
</evidence>
<dbReference type="SUPFAM" id="SSF109854">
    <property type="entry name" value="DinB/YfiT-like putative metalloenzymes"/>
    <property type="match status" value="1"/>
</dbReference>
<dbReference type="InterPro" id="IPR036527">
    <property type="entry name" value="SCP2_sterol-bd_dom_sf"/>
</dbReference>
<dbReference type="InterPro" id="IPR024344">
    <property type="entry name" value="MDMPI_metal-binding"/>
</dbReference>
<dbReference type="Gene3D" id="1.20.120.450">
    <property type="entry name" value="dinb family like domain"/>
    <property type="match status" value="1"/>
</dbReference>
<proteinExistence type="predicted"/>
<name>A0A2G6KA80_9ACTN</name>
<reference evidence="3 4" key="1">
    <citation type="submission" date="2017-10" db="EMBL/GenBank/DDBJ databases">
        <title>Novel microbial diversity and functional potential in the marine mammal oral microbiome.</title>
        <authorList>
            <person name="Dudek N.K."/>
            <person name="Sun C.L."/>
            <person name="Burstein D."/>
            <person name="Kantor R.S."/>
            <person name="Aliaga Goltsman D.S."/>
            <person name="Bik E.M."/>
            <person name="Thomas B.C."/>
            <person name="Banfield J.F."/>
            <person name="Relman D.A."/>
        </authorList>
    </citation>
    <scope>NUCLEOTIDE SEQUENCE [LARGE SCALE GENOMIC DNA]</scope>
    <source>
        <strain evidence="3">DOLJORAL78_61_10</strain>
    </source>
</reference>
<dbReference type="Pfam" id="PF11716">
    <property type="entry name" value="MDMPI_N"/>
    <property type="match status" value="1"/>
</dbReference>
<dbReference type="AlphaFoldDB" id="A0A2G6KA80"/>
<feature type="domain" description="Mycothiol-dependent maleylpyruvate isomerase metal-binding" evidence="2">
    <location>
        <begin position="24"/>
        <end position="162"/>
    </location>
</feature>
<sequence>MMSGMPQWGMASVIPQRRTIEAIRVAWASIDELLCSLDADEWGRPTCLPGWNVQAIATHIFATEAFLLGMAPPQTIDSSGLDHVRNVIGEMNENWIASYAESSPEEIISIYRDLTSQRGDILAAMSADEWNTIGFTPAGKDIYGRFMRIRVLDCWMHEHDIREALNRPGHESGLAVEVALDEFAAAMGYVVGKLAGVPSGHSVTFDLTGPSGRQIHVVVEDKATTVDTLDGDATATLTMPVVAYTRLCGGRRDADPHLVELSGDTAVGQRVLDHLAYMI</sequence>
<evidence type="ECO:0000259" key="2">
    <source>
        <dbReference type="Pfam" id="PF11716"/>
    </source>
</evidence>
<dbReference type="NCBIfam" id="TIGR03083">
    <property type="entry name" value="maleylpyruvate isomerase family mycothiol-dependent enzyme"/>
    <property type="match status" value="1"/>
</dbReference>
<comment type="caution">
    <text evidence="3">The sequence shown here is derived from an EMBL/GenBank/DDBJ whole genome shotgun (WGS) entry which is preliminary data.</text>
</comment>
<feature type="domain" description="MDMPI C-terminal" evidence="1">
    <location>
        <begin position="177"/>
        <end position="269"/>
    </location>
</feature>
<dbReference type="SUPFAM" id="SSF55718">
    <property type="entry name" value="SCP-like"/>
    <property type="match status" value="1"/>
</dbReference>
<dbReference type="InterPro" id="IPR034660">
    <property type="entry name" value="DinB/YfiT-like"/>
</dbReference>
<dbReference type="Pfam" id="PF07398">
    <property type="entry name" value="MDMPI_C"/>
    <property type="match status" value="1"/>
</dbReference>
<gene>
    <name evidence="3" type="ORF">CSA55_03155</name>
</gene>
<evidence type="ECO:0000313" key="3">
    <source>
        <dbReference type="EMBL" id="PIE32616.1"/>
    </source>
</evidence>
<protein>
    <recommendedName>
        <fullName evidence="5">Mycothiol-dependent maleylpyruvate isomerase metal-binding domain-containing protein</fullName>
    </recommendedName>
</protein>
<accession>A0A2G6KA80</accession>
<organism evidence="3 4">
    <name type="scientific">Ilumatobacter coccineus</name>
    <dbReference type="NCBI Taxonomy" id="467094"/>
    <lineage>
        <taxon>Bacteria</taxon>
        <taxon>Bacillati</taxon>
        <taxon>Actinomycetota</taxon>
        <taxon>Acidimicrobiia</taxon>
        <taxon>Acidimicrobiales</taxon>
        <taxon>Ilumatobacteraceae</taxon>
        <taxon>Ilumatobacter</taxon>
    </lineage>
</organism>